<accession>A0A286DVD3</accession>
<organism evidence="1 2">
    <name type="scientific">Streptomyces zhaozhouensis</name>
    <dbReference type="NCBI Taxonomy" id="1300267"/>
    <lineage>
        <taxon>Bacteria</taxon>
        <taxon>Bacillati</taxon>
        <taxon>Actinomycetota</taxon>
        <taxon>Actinomycetes</taxon>
        <taxon>Kitasatosporales</taxon>
        <taxon>Streptomycetaceae</taxon>
        <taxon>Streptomyces</taxon>
    </lineage>
</organism>
<reference evidence="1 2" key="1">
    <citation type="submission" date="2017-09" db="EMBL/GenBank/DDBJ databases">
        <authorList>
            <person name="Ehlers B."/>
            <person name="Leendertz F.H."/>
        </authorList>
    </citation>
    <scope>NUCLEOTIDE SEQUENCE [LARGE SCALE GENOMIC DNA]</scope>
    <source>
        <strain evidence="1 2">CGMCC 4.7095</strain>
    </source>
</reference>
<keyword evidence="2" id="KW-1185">Reference proteome</keyword>
<protein>
    <submittedName>
        <fullName evidence="1">Uncharacterized protein</fullName>
    </submittedName>
</protein>
<name>A0A286DVD3_9ACTN</name>
<sequence>MPRCVHVFTVGEVALVQERRHGAERQRQRGLSEVDEVDEIDLASPVRLGLFDGPGGGHRAEPALP</sequence>
<gene>
    <name evidence="1" type="ORF">SAMN06297387_106183</name>
</gene>
<dbReference type="RefSeq" id="WP_170970518.1">
    <property type="nucleotide sequence ID" value="NZ_OCNE01000006.1"/>
</dbReference>
<evidence type="ECO:0000313" key="2">
    <source>
        <dbReference type="Proteomes" id="UP000219072"/>
    </source>
</evidence>
<evidence type="ECO:0000313" key="1">
    <source>
        <dbReference type="EMBL" id="SOD62606.1"/>
    </source>
</evidence>
<dbReference type="AlphaFoldDB" id="A0A286DVD3"/>
<proteinExistence type="predicted"/>
<dbReference type="Proteomes" id="UP000219072">
    <property type="component" value="Unassembled WGS sequence"/>
</dbReference>
<dbReference type="EMBL" id="OCNE01000006">
    <property type="protein sequence ID" value="SOD62606.1"/>
    <property type="molecule type" value="Genomic_DNA"/>
</dbReference>